<dbReference type="EMBL" id="CP042912">
    <property type="protein sequence ID" value="QEG21829.1"/>
    <property type="molecule type" value="Genomic_DNA"/>
</dbReference>
<dbReference type="OrthoDB" id="268753at2"/>
<dbReference type="RefSeq" id="WP_075085503.1">
    <property type="nucleotide sequence ID" value="NZ_CP042912.1"/>
</dbReference>
<evidence type="ECO:0000313" key="3">
    <source>
        <dbReference type="Proteomes" id="UP000322214"/>
    </source>
</evidence>
<keyword evidence="1" id="KW-0732">Signal</keyword>
<sequence length="401" mass="45452" precursor="true">MNFRSSVAAALMFCLLHCVAHAEEGQPIAIRHWPGGGFTVETMWGLSVGFGLSDDAKTKLPRKLDFDSSTAEPYSMWLVNRPPNESEVKTSPLTDHDFPKNAVRVFLKANGGLVDHENLSAHVGWPSLRTGNASVWFLNELDPEKTCKRLELARSHGLGSGDFELKDHELNVVVANDSRFTSEHCRRIIDACKPEILVVNSEIKKVGEQDVLAVSHNTLAVLDSAGLGKPTRIVSLETTPYEMSDELADLFAKKEASQKASREMFAKLSVEQMNFKPANGTHTPRWNTEHMMGRELLFFSQIYNAVDPSIPVMDLNPKQMPKDYKFAHEDWTGEEEARQMKRVEDFTRRFAYLLDGMDLDKKAKGSRFWTPRKLLAQMERHYNEHSANVVKKMELEGWPKY</sequence>
<evidence type="ECO:0008006" key="4">
    <source>
        <dbReference type="Google" id="ProtNLM"/>
    </source>
</evidence>
<dbReference type="SUPFAM" id="SSF109854">
    <property type="entry name" value="DinB/YfiT-like putative metalloenzymes"/>
    <property type="match status" value="1"/>
</dbReference>
<accession>A0A5B9P8R2</accession>
<dbReference type="KEGG" id="mff:MFFC18_16890"/>
<feature type="chain" id="PRO_5022880018" description="DinB superfamily protein" evidence="1">
    <location>
        <begin position="23"/>
        <end position="401"/>
    </location>
</feature>
<keyword evidence="3" id="KW-1185">Reference proteome</keyword>
<protein>
    <recommendedName>
        <fullName evidence="4">DinB superfamily protein</fullName>
    </recommendedName>
</protein>
<evidence type="ECO:0000313" key="2">
    <source>
        <dbReference type="EMBL" id="QEG21829.1"/>
    </source>
</evidence>
<proteinExistence type="predicted"/>
<name>A0A5B9P8R2_9BACT</name>
<dbReference type="STRING" id="980251.GCA_001642875_03290"/>
<dbReference type="InterPro" id="IPR034660">
    <property type="entry name" value="DinB/YfiT-like"/>
</dbReference>
<gene>
    <name evidence="2" type="ORF">MFFC18_16890</name>
</gene>
<dbReference type="Proteomes" id="UP000322214">
    <property type="component" value="Chromosome"/>
</dbReference>
<dbReference type="AlphaFoldDB" id="A0A5B9P8R2"/>
<organism evidence="2 3">
    <name type="scientific">Mariniblastus fucicola</name>
    <dbReference type="NCBI Taxonomy" id="980251"/>
    <lineage>
        <taxon>Bacteria</taxon>
        <taxon>Pseudomonadati</taxon>
        <taxon>Planctomycetota</taxon>
        <taxon>Planctomycetia</taxon>
        <taxon>Pirellulales</taxon>
        <taxon>Pirellulaceae</taxon>
        <taxon>Mariniblastus</taxon>
    </lineage>
</organism>
<evidence type="ECO:0000256" key="1">
    <source>
        <dbReference type="SAM" id="SignalP"/>
    </source>
</evidence>
<dbReference type="Gene3D" id="1.20.120.450">
    <property type="entry name" value="dinb family like domain"/>
    <property type="match status" value="1"/>
</dbReference>
<reference evidence="2 3" key="1">
    <citation type="submission" date="2019-08" db="EMBL/GenBank/DDBJ databases">
        <title>Deep-cultivation of Planctomycetes and their phenomic and genomic characterization uncovers novel biology.</title>
        <authorList>
            <person name="Wiegand S."/>
            <person name="Jogler M."/>
            <person name="Boedeker C."/>
            <person name="Pinto D."/>
            <person name="Vollmers J."/>
            <person name="Rivas-Marin E."/>
            <person name="Kohn T."/>
            <person name="Peeters S.H."/>
            <person name="Heuer A."/>
            <person name="Rast P."/>
            <person name="Oberbeckmann S."/>
            <person name="Bunk B."/>
            <person name="Jeske O."/>
            <person name="Meyerdierks A."/>
            <person name="Storesund J.E."/>
            <person name="Kallscheuer N."/>
            <person name="Luecker S."/>
            <person name="Lage O.M."/>
            <person name="Pohl T."/>
            <person name="Merkel B.J."/>
            <person name="Hornburger P."/>
            <person name="Mueller R.-W."/>
            <person name="Bruemmer F."/>
            <person name="Labrenz M."/>
            <person name="Spormann A.M."/>
            <person name="Op den Camp H."/>
            <person name="Overmann J."/>
            <person name="Amann R."/>
            <person name="Jetten M.S.M."/>
            <person name="Mascher T."/>
            <person name="Medema M.H."/>
            <person name="Devos D.P."/>
            <person name="Kaster A.-K."/>
            <person name="Ovreas L."/>
            <person name="Rohde M."/>
            <person name="Galperin M.Y."/>
            <person name="Jogler C."/>
        </authorList>
    </citation>
    <scope>NUCLEOTIDE SEQUENCE [LARGE SCALE GENOMIC DNA]</scope>
    <source>
        <strain evidence="2 3">FC18</strain>
    </source>
</reference>
<feature type="signal peptide" evidence="1">
    <location>
        <begin position="1"/>
        <end position="22"/>
    </location>
</feature>